<dbReference type="RefSeq" id="WP_069992943.1">
    <property type="nucleotide sequence ID" value="NZ_LJGV01000022.1"/>
</dbReference>
<dbReference type="AlphaFoldDB" id="A0A1E7K9H4"/>
<dbReference type="PATRIC" id="fig|943816.4.peg.4669"/>
<protein>
    <submittedName>
        <fullName evidence="2">Uncharacterized protein</fullName>
    </submittedName>
</protein>
<feature type="transmembrane region" description="Helical" evidence="1">
    <location>
        <begin position="47"/>
        <end position="66"/>
    </location>
</feature>
<dbReference type="Proteomes" id="UP000175829">
    <property type="component" value="Unassembled WGS sequence"/>
</dbReference>
<keyword evidence="1" id="KW-1133">Transmembrane helix</keyword>
<evidence type="ECO:0000256" key="1">
    <source>
        <dbReference type="SAM" id="Phobius"/>
    </source>
</evidence>
<reference evidence="2 3" key="1">
    <citation type="journal article" date="2016" name="Front. Microbiol.">
        <title>Comparative Genomics Analysis of Streptomyces Species Reveals Their Adaptation to the Marine Environment and Their Diversity at the Genomic Level.</title>
        <authorList>
            <person name="Tian X."/>
            <person name="Zhang Z."/>
            <person name="Yang T."/>
            <person name="Chen M."/>
            <person name="Li J."/>
            <person name="Chen F."/>
            <person name="Yang J."/>
            <person name="Li W."/>
            <person name="Zhang B."/>
            <person name="Zhang Z."/>
            <person name="Wu J."/>
            <person name="Zhang C."/>
            <person name="Long L."/>
            <person name="Xiao J."/>
        </authorList>
    </citation>
    <scope>NUCLEOTIDE SEQUENCE [LARGE SCALE GENOMIC DNA]</scope>
    <source>
        <strain evidence="2 3">SCSIO M10379</strain>
    </source>
</reference>
<keyword evidence="1" id="KW-0472">Membrane</keyword>
<organism evidence="2 3">
    <name type="scientific">Streptomyces qinglanensis</name>
    <dbReference type="NCBI Taxonomy" id="943816"/>
    <lineage>
        <taxon>Bacteria</taxon>
        <taxon>Bacillati</taxon>
        <taxon>Actinomycetota</taxon>
        <taxon>Actinomycetes</taxon>
        <taxon>Kitasatosporales</taxon>
        <taxon>Streptomycetaceae</taxon>
        <taxon>Streptomyces</taxon>
    </lineage>
</organism>
<comment type="caution">
    <text evidence="2">The sequence shown here is derived from an EMBL/GenBank/DDBJ whole genome shotgun (WGS) entry which is preliminary data.</text>
</comment>
<sequence>MSPPDRKEAEVRRLVQQRAAEPVPADLAERALAEGARLLRRRRALGAALWTGVLAGLLALACWALVAHPWSAPPPTTTPPAVGW</sequence>
<accession>A0A1E7K9H4</accession>
<dbReference type="EMBL" id="LJGV01000022">
    <property type="protein sequence ID" value="OEV00583.1"/>
    <property type="molecule type" value="Genomic_DNA"/>
</dbReference>
<name>A0A1E7K9H4_9ACTN</name>
<evidence type="ECO:0000313" key="3">
    <source>
        <dbReference type="Proteomes" id="UP000175829"/>
    </source>
</evidence>
<keyword evidence="1" id="KW-0812">Transmembrane</keyword>
<evidence type="ECO:0000313" key="2">
    <source>
        <dbReference type="EMBL" id="OEV00583.1"/>
    </source>
</evidence>
<proteinExistence type="predicted"/>
<gene>
    <name evidence="2" type="ORF">AN217_25420</name>
</gene>